<evidence type="ECO:0000313" key="8">
    <source>
        <dbReference type="EMBL" id="EMR09638.1"/>
    </source>
</evidence>
<dbReference type="HOGENOM" id="CLU_006065_0_0_1"/>
<evidence type="ECO:0000256" key="3">
    <source>
        <dbReference type="ARBA" id="ARBA00011853"/>
    </source>
</evidence>
<name>M7NLU3_PNEMU</name>
<dbReference type="SMART" id="SM01264">
    <property type="entry name" value="M16C_associated"/>
    <property type="match status" value="1"/>
</dbReference>
<dbReference type="GO" id="GO:0005758">
    <property type="term" value="C:mitochondrial intermembrane space"/>
    <property type="evidence" value="ECO:0007669"/>
    <property type="project" value="UniProtKB-SubCell"/>
</dbReference>
<reference evidence="9" key="1">
    <citation type="journal article" date="2016" name="Nat. Commun.">
        <title>Genome analysis of three Pneumocystis species reveals adaptation mechanisms to life exclusively in mammalian hosts.</title>
        <authorList>
            <person name="Ma L."/>
            <person name="Chen Z."/>
            <person name="Huang D.W."/>
            <person name="Kutty G."/>
            <person name="Ishihara M."/>
            <person name="Wang H."/>
            <person name="Abouelleil A."/>
            <person name="Bishop L."/>
            <person name="Davey E."/>
            <person name="Deng R."/>
            <person name="Deng X."/>
            <person name="Fan L."/>
            <person name="Fantoni G."/>
            <person name="Fitzgerald M."/>
            <person name="Gogineni E."/>
            <person name="Goldberg J.M."/>
            <person name="Handley G."/>
            <person name="Hu X."/>
            <person name="Huber C."/>
            <person name="Jiao X."/>
            <person name="Jones K."/>
            <person name="Levin J.Z."/>
            <person name="Liu Y."/>
            <person name="Macdonald P."/>
            <person name="Melnikov A."/>
            <person name="Raley C."/>
            <person name="Sassi M."/>
            <person name="Sherman B.T."/>
            <person name="Song X."/>
            <person name="Sykes S."/>
            <person name="Tran B."/>
            <person name="Walsh L."/>
            <person name="Xia Y."/>
            <person name="Yang J."/>
            <person name="Young S."/>
            <person name="Zeng Q."/>
            <person name="Zheng X."/>
            <person name="Stephens R."/>
            <person name="Nusbaum C."/>
            <person name="Birren B.W."/>
            <person name="Azadi P."/>
            <person name="Lempicki R.A."/>
            <person name="Cuomo C.A."/>
            <person name="Kovacs J.A."/>
        </authorList>
    </citation>
    <scope>NUCLEOTIDE SEQUENCE [LARGE SCALE GENOMIC DNA]</scope>
    <source>
        <strain evidence="9">B123</strain>
    </source>
</reference>
<sequence length="1019" mass="117615">MSYFIKNQDFEAHGRRVRSWRSVRTGIQVVLVDIDVPLTKGKFTKLIIIVLNDSGCPHTLEHLIFLGSKKYPYKGVLDFLANRSFAQGTNAWTETDHTAYTISTAGTEGFLHIFPIFIDHILFPTLTYDGFYTEIHHIDGDGNDAGVVYSEMQGHENTLNDLQLIHSQRALFPEGIGYRSYTGGNLKALRVLNVETVRKYHSKYYLPQNLCIIITGKIDVNELFYVLDQIIEPNILNNLTPNLENWKRPWVDSPKTPPLKKSHTEIVLFPDKDETVGEVLLAWLGPFSTEFLTLTALNLLGKYLTDSAISALQKELVEIEDQFCSDISFSMTIRLPSVIYLNLYSVPTKKLEKIEERVFELLNSVRDNPENFDINRMSTIIHREKLAIMDTNETDLDGIFTNVIITDFLYGSNTKDTLKRSLQDYEDYENLKLWTVTEWLQLLDFWFIQNFHICIISKASAKLSLELEKNEKIRIENQRKKLGEEGLKKLREQLRISQEKNDAPFPLTVVSDFKIPSVKNINFITSMSARAGVAKQKINNTHGEQCSDLQKYIDQDSLEKIPLYLYFNHINSKFVTIQVYISSEHVNSDLKPYLGIYLDNFFLNGVVRSDGTKLTYEEVVRLLENETVDYSASWGVSASFLEIATIQIKVEIQNYKKGIFLLKDLFYGSIFEPQRLMIFVFKSLNDIPQEKRNGNKICWALMRMYQLDKNLSTSKAINILSQINFLKRLKDELEKEPNKVVEKFKTIQNQLFKPENMYFQIISDILNLEHPVLSWKSFINHQEKDDINMSRIPYKKIMLTEKGRTPSGIAHIISLSTVENSYSVHVSKLFSDFNHKDFPAFILLLSYLNIMEGILWKHIRGAGLAYSVSFKTDIESGFVYYSIYSSPNVFNVWEKTRVIINDIKNKKISFDENIMINAKSSLVYDIVSIDSTPFFAAQESFVSQVIKNQPENKRRQLIDEISNITIDELYVLHNKYLVNLFNSKTSDSFIVTTSSKCDEIMQGFSDAGYNITKKTFNDY</sequence>
<dbReference type="Gene3D" id="3.30.830.10">
    <property type="entry name" value="Metalloenzyme, LuxS/M16 peptidase-like"/>
    <property type="match status" value="4"/>
</dbReference>
<dbReference type="GO" id="GO:0046872">
    <property type="term" value="F:metal ion binding"/>
    <property type="evidence" value="ECO:0007669"/>
    <property type="project" value="InterPro"/>
</dbReference>
<dbReference type="OrthoDB" id="4953at2759"/>
<comment type="subunit">
    <text evidence="3">Monomer and homodimer; homodimerization is induced by binding of the substrate.</text>
</comment>
<dbReference type="RefSeq" id="XP_007874205.1">
    <property type="nucleotide sequence ID" value="XM_007876014.1"/>
</dbReference>
<evidence type="ECO:0000256" key="2">
    <source>
        <dbReference type="ARBA" id="ARBA00007575"/>
    </source>
</evidence>
<keyword evidence="9" id="KW-1185">Reference proteome</keyword>
<comment type="subcellular location">
    <subcellularLocation>
        <location evidence="1">Mitochondrion intermembrane space</location>
    </subcellularLocation>
</comment>
<comment type="function">
    <text evidence="6">Degrades mitochondrial transit peptides after their cleavage in the intermembrane space or in the matrix, and presequence peptides; clearance of these peptides is required to keep the presequence processing machinery running. Preferentially cleaves the N-terminal side of paired basic amino acid residues. Also degrades other unstructured peptides. May function as an ATP-dependent peptidase as opposed to a metalloendopeptidase.</text>
</comment>
<dbReference type="SUPFAM" id="SSF63411">
    <property type="entry name" value="LuxS/MPP-like metallohydrolase"/>
    <property type="match status" value="4"/>
</dbReference>
<dbReference type="GO" id="GO:0006508">
    <property type="term" value="P:proteolysis"/>
    <property type="evidence" value="ECO:0007669"/>
    <property type="project" value="InterPro"/>
</dbReference>
<dbReference type="EMBL" id="AFWA02000012">
    <property type="protein sequence ID" value="EMR09638.1"/>
    <property type="molecule type" value="Genomic_DNA"/>
</dbReference>
<dbReference type="Pfam" id="PF00675">
    <property type="entry name" value="Peptidase_M16"/>
    <property type="match status" value="1"/>
</dbReference>
<organism evidence="8 9">
    <name type="scientific">Pneumocystis murina (strain B123)</name>
    <name type="common">Mouse pneumocystis pneumonia agent</name>
    <name type="synonym">Pneumocystis carinii f. sp. muris</name>
    <dbReference type="NCBI Taxonomy" id="1069680"/>
    <lineage>
        <taxon>Eukaryota</taxon>
        <taxon>Fungi</taxon>
        <taxon>Dikarya</taxon>
        <taxon>Ascomycota</taxon>
        <taxon>Taphrinomycotina</taxon>
        <taxon>Pneumocystomycetes</taxon>
        <taxon>Pneumocystaceae</taxon>
        <taxon>Pneumocystis</taxon>
    </lineage>
</organism>
<evidence type="ECO:0000313" key="9">
    <source>
        <dbReference type="Proteomes" id="UP000011958"/>
    </source>
</evidence>
<dbReference type="InterPro" id="IPR007863">
    <property type="entry name" value="Peptidase_M16_C"/>
</dbReference>
<evidence type="ECO:0000256" key="1">
    <source>
        <dbReference type="ARBA" id="ARBA00004569"/>
    </source>
</evidence>
<evidence type="ECO:0000256" key="5">
    <source>
        <dbReference type="ARBA" id="ARBA00034552"/>
    </source>
</evidence>
<comment type="similarity">
    <text evidence="2">Belongs to the peptidase M16 family. PreP subfamily.</text>
</comment>
<evidence type="ECO:0000256" key="4">
    <source>
        <dbReference type="ARBA" id="ARBA00020167"/>
    </source>
</evidence>
<accession>M7NLU3</accession>
<evidence type="ECO:0000256" key="6">
    <source>
        <dbReference type="ARBA" id="ARBA00045897"/>
    </source>
</evidence>
<dbReference type="Proteomes" id="UP000011958">
    <property type="component" value="Unassembled WGS sequence"/>
</dbReference>
<dbReference type="InterPro" id="IPR011765">
    <property type="entry name" value="Pept_M16_N"/>
</dbReference>
<dbReference type="eggNOG" id="KOG0961">
    <property type="taxonomic scope" value="Eukaryota"/>
</dbReference>
<dbReference type="GeneID" id="19895914"/>
<dbReference type="Pfam" id="PF05193">
    <property type="entry name" value="Peptidase_M16_C"/>
    <property type="match status" value="1"/>
</dbReference>
<dbReference type="AlphaFoldDB" id="M7NLU3"/>
<feature type="domain" description="Peptidase M16C associated" evidence="7">
    <location>
        <begin position="457"/>
        <end position="729"/>
    </location>
</feature>
<dbReference type="FunFam" id="3.30.830.10:FF:000015">
    <property type="entry name" value="Putative zinc metalloprotease"/>
    <property type="match status" value="1"/>
</dbReference>
<gene>
    <name evidence="8" type="ORF">PNEG_02221</name>
</gene>
<dbReference type="VEuPathDB" id="FungiDB:PNEG_02221"/>
<dbReference type="PANTHER" id="PTHR43016:SF16">
    <property type="entry name" value="METALLOPROTEASE, PUTATIVE (AFU_ORTHOLOGUE AFUA_4G07610)-RELATED"/>
    <property type="match status" value="1"/>
</dbReference>
<dbReference type="PANTHER" id="PTHR43016">
    <property type="entry name" value="PRESEQUENCE PROTEASE"/>
    <property type="match status" value="1"/>
</dbReference>
<dbReference type="OMA" id="CVEGPFW"/>
<dbReference type="InterPro" id="IPR011249">
    <property type="entry name" value="Metalloenz_LuxS/M16"/>
</dbReference>
<protein>
    <recommendedName>
        <fullName evidence="4">Presequence protease, mitochondrial</fullName>
    </recommendedName>
    <alternativeName>
        <fullName evidence="5">Pitrilysin metalloproteinase</fullName>
    </alternativeName>
</protein>
<proteinExistence type="inferred from homology"/>
<dbReference type="InterPro" id="IPR013578">
    <property type="entry name" value="Peptidase_M16C_assoc"/>
</dbReference>
<dbReference type="FunFam" id="3.30.830.10:FF:000031">
    <property type="entry name" value="Putative zinc metalloprotease"/>
    <property type="match status" value="1"/>
</dbReference>
<evidence type="ECO:0000259" key="7">
    <source>
        <dbReference type="SMART" id="SM01264"/>
    </source>
</evidence>
<dbReference type="STRING" id="1069680.M7NLU3"/>
<comment type="caution">
    <text evidence="8">The sequence shown here is derived from an EMBL/GenBank/DDBJ whole genome shotgun (WGS) entry which is preliminary data.</text>
</comment>